<dbReference type="RefSeq" id="WP_179355837.1">
    <property type="nucleotide sequence ID" value="NZ_CP058627.1"/>
</dbReference>
<dbReference type="SUPFAM" id="SSF52091">
    <property type="entry name" value="SpoIIaa-like"/>
    <property type="match status" value="1"/>
</dbReference>
<protein>
    <submittedName>
        <fullName evidence="2">STAS domain-containing protein</fullName>
    </submittedName>
</protein>
<evidence type="ECO:0000313" key="3">
    <source>
        <dbReference type="Proteomes" id="UP000509597"/>
    </source>
</evidence>
<dbReference type="CDD" id="cd07043">
    <property type="entry name" value="STAS_anti-anti-sigma_factors"/>
    <property type="match status" value="1"/>
</dbReference>
<dbReference type="Proteomes" id="UP000509597">
    <property type="component" value="Chromosome"/>
</dbReference>
<sequence>MPKLIVLEGEQTIYQARDTQQQLASALHEAKEIQLDLSQVQDADTAFMQILIWLQNEGRRLEKPVHFIQPSSCLRNIVAALGLQDVLPSDFGAQS</sequence>
<dbReference type="EMBL" id="CP058627">
    <property type="protein sequence ID" value="QLG89314.1"/>
    <property type="molecule type" value="Genomic_DNA"/>
</dbReference>
<name>A0A7H9BPN3_9NEIS</name>
<keyword evidence="3" id="KW-1185">Reference proteome</keyword>
<dbReference type="PANTHER" id="PTHR35849:SF2">
    <property type="entry name" value="BLR2341 PROTEIN"/>
    <property type="match status" value="1"/>
</dbReference>
<dbReference type="AlphaFoldDB" id="A0A7H9BPN3"/>
<dbReference type="Gene3D" id="3.30.750.24">
    <property type="entry name" value="STAS domain"/>
    <property type="match status" value="1"/>
</dbReference>
<feature type="domain" description="STAS" evidence="1">
    <location>
        <begin position="1"/>
        <end position="95"/>
    </location>
</feature>
<dbReference type="Pfam" id="PF13466">
    <property type="entry name" value="STAS_2"/>
    <property type="match status" value="1"/>
</dbReference>
<proteinExistence type="predicted"/>
<dbReference type="InterPro" id="IPR052746">
    <property type="entry name" value="MlaB_ABC_Transporter"/>
</dbReference>
<gene>
    <name evidence="2" type="ORF">HQ393_14265</name>
</gene>
<evidence type="ECO:0000313" key="2">
    <source>
        <dbReference type="EMBL" id="QLG89314.1"/>
    </source>
</evidence>
<evidence type="ECO:0000259" key="1">
    <source>
        <dbReference type="PROSITE" id="PS50801"/>
    </source>
</evidence>
<dbReference type="KEGG" id="chiz:HQ393_14265"/>
<dbReference type="PANTHER" id="PTHR35849">
    <property type="entry name" value="BLR2341 PROTEIN"/>
    <property type="match status" value="1"/>
</dbReference>
<reference evidence="2 3" key="1">
    <citation type="submission" date="2020-07" db="EMBL/GenBank/DDBJ databases">
        <title>Complete genome sequence of Chitinibacter sp. 2T18.</title>
        <authorList>
            <person name="Bae J.-W."/>
            <person name="Choi J.-W."/>
        </authorList>
    </citation>
    <scope>NUCLEOTIDE SEQUENCE [LARGE SCALE GENOMIC DNA]</scope>
    <source>
        <strain evidence="2 3">2T18</strain>
    </source>
</reference>
<organism evidence="2 3">
    <name type="scientific">Chitinibacter bivalviorum</name>
    <dbReference type="NCBI Taxonomy" id="2739434"/>
    <lineage>
        <taxon>Bacteria</taxon>
        <taxon>Pseudomonadati</taxon>
        <taxon>Pseudomonadota</taxon>
        <taxon>Betaproteobacteria</taxon>
        <taxon>Neisseriales</taxon>
        <taxon>Chitinibacteraceae</taxon>
        <taxon>Chitinibacter</taxon>
    </lineage>
</organism>
<dbReference type="InterPro" id="IPR058548">
    <property type="entry name" value="MlaB-like_STAS"/>
</dbReference>
<dbReference type="PROSITE" id="PS50801">
    <property type="entry name" value="STAS"/>
    <property type="match status" value="1"/>
</dbReference>
<dbReference type="InterPro" id="IPR036513">
    <property type="entry name" value="STAS_dom_sf"/>
</dbReference>
<dbReference type="InterPro" id="IPR002645">
    <property type="entry name" value="STAS_dom"/>
</dbReference>
<accession>A0A7H9BPN3</accession>